<gene>
    <name evidence="1" type="ORF">J5X90_12200</name>
</gene>
<dbReference type="Proteomes" id="UP000665025">
    <property type="component" value="Chromosome 1"/>
</dbReference>
<dbReference type="RefSeq" id="WP_209051436.1">
    <property type="nucleotide sequence ID" value="NZ_CP072425.1"/>
</dbReference>
<organism evidence="1 2">
    <name type="scientific">Pseudoalteromonas viridis</name>
    <dbReference type="NCBI Taxonomy" id="339617"/>
    <lineage>
        <taxon>Bacteria</taxon>
        <taxon>Pseudomonadati</taxon>
        <taxon>Pseudomonadota</taxon>
        <taxon>Gammaproteobacteria</taxon>
        <taxon>Alteromonadales</taxon>
        <taxon>Pseudoalteromonadaceae</taxon>
        <taxon>Pseudoalteromonas</taxon>
    </lineage>
</organism>
<name>A0ABX7V3L1_9GAMM</name>
<proteinExistence type="predicted"/>
<sequence>MNILITPPEMHFDKGLGISAWHFRDAAKVLIDSENNRDLLSPIGYLQRHAIELYLKSLIYILHKKYNICFGDKFSLDNPAILVNDKWRPMSNTHNLNDLYSYFKSIYESIFDNLPSSTEWTLSPNLEKQIKLISGYDPKSTYFRYPQATSENQDQKKSTVQPMDLESALKSAQSGQGKPIKCAVLLDSDDNIVNSFDLTPEVLEDVRSALSEVMEYVNNLHCAFLGELTKWS</sequence>
<protein>
    <submittedName>
        <fullName evidence="1">Uncharacterized protein</fullName>
    </submittedName>
</protein>
<reference evidence="1 2" key="1">
    <citation type="submission" date="2021-03" db="EMBL/GenBank/DDBJ databases">
        <title>Complete Genome of Pseudoalteromonas viridis Strain BBR56, a new biocontrol bacterial candidate.</title>
        <authorList>
            <person name="Handayani D.P."/>
            <person name="Isnansetyo A."/>
            <person name="Istiqomah I."/>
            <person name="Jumina J."/>
        </authorList>
    </citation>
    <scope>NUCLEOTIDE SEQUENCE [LARGE SCALE GENOMIC DNA]</scope>
    <source>
        <strain evidence="1 2">BBR56</strain>
    </source>
</reference>
<keyword evidence="2" id="KW-1185">Reference proteome</keyword>
<accession>A0ABX7V3L1</accession>
<evidence type="ECO:0000313" key="1">
    <source>
        <dbReference type="EMBL" id="QTL34322.1"/>
    </source>
</evidence>
<dbReference type="EMBL" id="CP072425">
    <property type="protein sequence ID" value="QTL34322.1"/>
    <property type="molecule type" value="Genomic_DNA"/>
</dbReference>
<evidence type="ECO:0000313" key="2">
    <source>
        <dbReference type="Proteomes" id="UP000665025"/>
    </source>
</evidence>